<protein>
    <submittedName>
        <fullName evidence="2">Uncharacterized protein</fullName>
    </submittedName>
</protein>
<feature type="transmembrane region" description="Helical" evidence="1">
    <location>
        <begin position="30"/>
        <end position="58"/>
    </location>
</feature>
<feature type="non-terminal residue" evidence="2">
    <location>
        <position position="85"/>
    </location>
</feature>
<dbReference type="Proteomes" id="UP001233999">
    <property type="component" value="Unassembled WGS sequence"/>
</dbReference>
<evidence type="ECO:0000313" key="2">
    <source>
        <dbReference type="EMBL" id="KAJ9598588.1"/>
    </source>
</evidence>
<keyword evidence="1" id="KW-1133">Transmembrane helix</keyword>
<evidence type="ECO:0000256" key="1">
    <source>
        <dbReference type="SAM" id="Phobius"/>
    </source>
</evidence>
<gene>
    <name evidence="2" type="ORF">L9F63_010717</name>
</gene>
<keyword evidence="3" id="KW-1185">Reference proteome</keyword>
<feature type="non-terminal residue" evidence="2">
    <location>
        <position position="1"/>
    </location>
</feature>
<reference evidence="2" key="1">
    <citation type="journal article" date="2023" name="IScience">
        <title>Live-bearing cockroach genome reveals convergent evolutionary mechanisms linked to viviparity in insects and beyond.</title>
        <authorList>
            <person name="Fouks B."/>
            <person name="Harrison M.C."/>
            <person name="Mikhailova A.A."/>
            <person name="Marchal E."/>
            <person name="English S."/>
            <person name="Carruthers M."/>
            <person name="Jennings E.C."/>
            <person name="Chiamaka E.L."/>
            <person name="Frigard R.A."/>
            <person name="Pippel M."/>
            <person name="Attardo G.M."/>
            <person name="Benoit J.B."/>
            <person name="Bornberg-Bauer E."/>
            <person name="Tobe S.S."/>
        </authorList>
    </citation>
    <scope>NUCLEOTIDE SEQUENCE</scope>
    <source>
        <strain evidence="2">Stay&amp;Tobe</strain>
    </source>
</reference>
<evidence type="ECO:0000313" key="3">
    <source>
        <dbReference type="Proteomes" id="UP001233999"/>
    </source>
</evidence>
<comment type="caution">
    <text evidence="2">The sequence shown here is derived from an EMBL/GenBank/DDBJ whole genome shotgun (WGS) entry which is preliminary data.</text>
</comment>
<reference evidence="2" key="2">
    <citation type="submission" date="2023-05" db="EMBL/GenBank/DDBJ databases">
        <authorList>
            <person name="Fouks B."/>
        </authorList>
    </citation>
    <scope>NUCLEOTIDE SEQUENCE</scope>
    <source>
        <strain evidence="2">Stay&amp;Tobe</strain>
        <tissue evidence="2">Testes</tissue>
    </source>
</reference>
<sequence>STALYEPGFCYDTPPHISSSSTPDPELSEILYSIPALVFLFFFLHLVSAVMNLFLHFICDILNAVLRSQLMSNGLLSCRLTFAPS</sequence>
<organism evidence="2 3">
    <name type="scientific">Diploptera punctata</name>
    <name type="common">Pacific beetle cockroach</name>
    <dbReference type="NCBI Taxonomy" id="6984"/>
    <lineage>
        <taxon>Eukaryota</taxon>
        <taxon>Metazoa</taxon>
        <taxon>Ecdysozoa</taxon>
        <taxon>Arthropoda</taxon>
        <taxon>Hexapoda</taxon>
        <taxon>Insecta</taxon>
        <taxon>Pterygota</taxon>
        <taxon>Neoptera</taxon>
        <taxon>Polyneoptera</taxon>
        <taxon>Dictyoptera</taxon>
        <taxon>Blattodea</taxon>
        <taxon>Blaberoidea</taxon>
        <taxon>Blaberidae</taxon>
        <taxon>Diplopterinae</taxon>
        <taxon>Diploptera</taxon>
    </lineage>
</organism>
<keyword evidence="1" id="KW-0472">Membrane</keyword>
<accession>A0AAD8EQ67</accession>
<keyword evidence="1" id="KW-0812">Transmembrane</keyword>
<proteinExistence type="predicted"/>
<dbReference type="EMBL" id="JASPKZ010001204">
    <property type="protein sequence ID" value="KAJ9598588.1"/>
    <property type="molecule type" value="Genomic_DNA"/>
</dbReference>
<name>A0AAD8EQ67_DIPPU</name>
<dbReference type="AlphaFoldDB" id="A0AAD8EQ67"/>